<dbReference type="RefSeq" id="XP_073770395.1">
    <property type="nucleotide sequence ID" value="XM_073914294.1"/>
</dbReference>
<dbReference type="Proteomes" id="UP000000437">
    <property type="component" value="Chromosome 10"/>
</dbReference>
<keyword evidence="1" id="KW-1185">Reference proteome</keyword>
<name>A0AC58GKZ4_DANRE</name>
<reference evidence="2" key="1">
    <citation type="submission" date="2025-08" db="UniProtKB">
        <authorList>
            <consortium name="RefSeq"/>
        </authorList>
    </citation>
    <scope>IDENTIFICATION</scope>
    <source>
        <strain evidence="2">Tuebingen</strain>
        <tissue evidence="2">Fibroblasts and whole tissue</tissue>
    </source>
</reference>
<protein>
    <submittedName>
        <fullName evidence="2">Biotin--protein ligase isoform X2</fullName>
    </submittedName>
</protein>
<proteinExistence type="predicted"/>
<accession>A0AC58GKZ4</accession>
<keyword evidence="2" id="KW-0436">Ligase</keyword>
<organism evidence="1 2">
    <name type="scientific">Danio rerio</name>
    <name type="common">Zebrafish</name>
    <name type="synonym">Brachydanio rerio</name>
    <dbReference type="NCBI Taxonomy" id="7955"/>
    <lineage>
        <taxon>Eukaryota</taxon>
        <taxon>Metazoa</taxon>
        <taxon>Chordata</taxon>
        <taxon>Craniata</taxon>
        <taxon>Vertebrata</taxon>
        <taxon>Euteleostomi</taxon>
        <taxon>Actinopterygii</taxon>
        <taxon>Neopterygii</taxon>
        <taxon>Teleostei</taxon>
        <taxon>Ostariophysi</taxon>
        <taxon>Cypriniformes</taxon>
        <taxon>Danionidae</taxon>
        <taxon>Danioninae</taxon>
        <taxon>Danio</taxon>
    </lineage>
</organism>
<evidence type="ECO:0000313" key="1">
    <source>
        <dbReference type="Proteomes" id="UP000000437"/>
    </source>
</evidence>
<sequence length="823" mass="90512">MLITLCYIYLWMRFQRRYASVIRDALRGLSGGHRGFTFRQQSTSSPQSSGDTLLLQLGDRGVFITEPQVCEDLSRWTVLSSSLAPGGGVESVSFLIEASSSSSSSSRAPLSPHRSSTEVLNWSDLCLPLACSPGQPYRAVAETSLENFSRLGVAFMEDRLRMENGLIPAKITSVSLREAALQELIQSQQRRRLSAPQQHPEPQSEHQHMDGHHLHLSSCTECLELENSTILSVRCASVENIPDLPEDCSTEPEQEPGPQCAHGKPPNVLVYTDGCEQQFQKIRSLLAECVDTERYTVYHLQPQQALSEPWLENTLLLVLAPEHPVPLPPPLQLRFLSYLSQGGRLLGLCCSLCPAGLTLRPRAPPHPQLCTLSFTRADSSQLRLSVVSSGSVFERDGGGGGQVELWGQISGQEMAIVRVTHGPDSGEAILCQVRLDSAPAPHHLSGTQSCSELETSDALRYQVLTEILTSLGLSCGRSQVLPHTPIHLLTTHPELKASFVRWLRAQVCVSGGVVRLPECVLKVCWSAQECVEVCDGELVLHTDPPACFSELFSLQTYTHHLQTQRLGRTVLYTDVTSSTMDLLDGVMMDAPQEVGLIAIAARQTQGKGRGGNAWLSPPGCAMFTLHLQLPVSSRLGQRISFLQHLTALAVVEAVRTLPGYEGVELRLKWPNDIYYRDQVKLGGVLIRSSVMGHTFNLRIGCGFNVSNSQPTVCVNDAVRAQGCGLPELTPEQLMGRCVTLLERYIEEFQRSGHTHLLTRYYTHWLHGGSSVRLWSEDGPSARVLGLDDCGFLQVECEDGEVVSLQPDGNSFDMMKNLLLTKTS</sequence>
<gene>
    <name evidence="2" type="primary">hlcs</name>
</gene>
<evidence type="ECO:0000313" key="2">
    <source>
        <dbReference type="RefSeq" id="XP_073770395.1"/>
    </source>
</evidence>